<evidence type="ECO:0000259" key="2">
    <source>
        <dbReference type="Pfam" id="PF12937"/>
    </source>
</evidence>
<dbReference type="InterPro" id="IPR032675">
    <property type="entry name" value="LRR_dom_sf"/>
</dbReference>
<protein>
    <recommendedName>
        <fullName evidence="2">F-box domain-containing protein</fullName>
    </recommendedName>
</protein>
<gene>
    <name evidence="3" type="ORF">B0H16DRAFT_1549223</name>
</gene>
<keyword evidence="4" id="KW-1185">Reference proteome</keyword>
<name>A0AAD7N9D8_9AGAR</name>
<dbReference type="PANTHER" id="PTHR38926:SF5">
    <property type="entry name" value="F-BOX AND LEUCINE-RICH REPEAT PROTEIN 6"/>
    <property type="match status" value="1"/>
</dbReference>
<dbReference type="Pfam" id="PF12937">
    <property type="entry name" value="F-box-like"/>
    <property type="match status" value="1"/>
</dbReference>
<comment type="caution">
    <text evidence="3">The sequence shown here is derived from an EMBL/GenBank/DDBJ whole genome shotgun (WGS) entry which is preliminary data.</text>
</comment>
<dbReference type="Proteomes" id="UP001215598">
    <property type="component" value="Unassembled WGS sequence"/>
</dbReference>
<dbReference type="InterPro" id="IPR001810">
    <property type="entry name" value="F-box_dom"/>
</dbReference>
<dbReference type="PANTHER" id="PTHR38926">
    <property type="entry name" value="F-BOX DOMAIN CONTAINING PROTEIN, EXPRESSED"/>
    <property type="match status" value="1"/>
</dbReference>
<accession>A0AAD7N9D8</accession>
<sequence length="548" mass="60029">MTNFTNSTAAETEFLQGLPIPPPGQIRELLRLHLPPLAPLSSTLSAITNELARYDAEIAELKTRLEQLAIERAAFQARYSDYTGLLAPIRRLPSELLVDIFGLCGDSSPTITDFNGVFAPLHTELARLAHAPILTLSQVCARWHGIALGTPALWARIDLEGALWTAPHRFEDIISLLRSVLERSADHSLSVTVTSEGGTSIHAPALDLLVHHSHRWREAQFICPFSDLAHLSRLENKLPRLRHLELFCWGDDGVLGFNIFKNAPRLKRVDFSGNTEIIGSASILPLEQLTELRCVECIVDVAPAILGLINRLSQSATLYLQLSGQELEDGVDFTVDGPPVTSHLAVLVLELCDFVPTFAGRTLEKVLAYMILPSVTEIMFVNVGDDPLPPLPWPHSAFISLSQRSSFHAHLHRLDLQKVVLLEGELLESLAGLSALKDLSIADHPSLSLSGSVEHVLITDTLLAALTRPTDSLGLVPELEMLECSSILCFDDSVLLDCVTSRLDGTRRFTCQLGWLPGHARDINAAVYARIGELSAQSNLAFSFLPAP</sequence>
<keyword evidence="1" id="KW-0175">Coiled coil</keyword>
<proteinExistence type="predicted"/>
<dbReference type="EMBL" id="JARKIB010000064">
    <property type="protein sequence ID" value="KAJ7750815.1"/>
    <property type="molecule type" value="Genomic_DNA"/>
</dbReference>
<feature type="domain" description="F-box" evidence="2">
    <location>
        <begin position="89"/>
        <end position="159"/>
    </location>
</feature>
<evidence type="ECO:0000256" key="1">
    <source>
        <dbReference type="SAM" id="Coils"/>
    </source>
</evidence>
<organism evidence="3 4">
    <name type="scientific">Mycena metata</name>
    <dbReference type="NCBI Taxonomy" id="1033252"/>
    <lineage>
        <taxon>Eukaryota</taxon>
        <taxon>Fungi</taxon>
        <taxon>Dikarya</taxon>
        <taxon>Basidiomycota</taxon>
        <taxon>Agaricomycotina</taxon>
        <taxon>Agaricomycetes</taxon>
        <taxon>Agaricomycetidae</taxon>
        <taxon>Agaricales</taxon>
        <taxon>Marasmiineae</taxon>
        <taxon>Mycenaceae</taxon>
        <taxon>Mycena</taxon>
    </lineage>
</organism>
<dbReference type="Gene3D" id="3.80.10.10">
    <property type="entry name" value="Ribonuclease Inhibitor"/>
    <property type="match status" value="1"/>
</dbReference>
<reference evidence="3" key="1">
    <citation type="submission" date="2023-03" db="EMBL/GenBank/DDBJ databases">
        <title>Massive genome expansion in bonnet fungi (Mycena s.s.) driven by repeated elements and novel gene families across ecological guilds.</title>
        <authorList>
            <consortium name="Lawrence Berkeley National Laboratory"/>
            <person name="Harder C.B."/>
            <person name="Miyauchi S."/>
            <person name="Viragh M."/>
            <person name="Kuo A."/>
            <person name="Thoen E."/>
            <person name="Andreopoulos B."/>
            <person name="Lu D."/>
            <person name="Skrede I."/>
            <person name="Drula E."/>
            <person name="Henrissat B."/>
            <person name="Morin E."/>
            <person name="Kohler A."/>
            <person name="Barry K."/>
            <person name="LaButti K."/>
            <person name="Morin E."/>
            <person name="Salamov A."/>
            <person name="Lipzen A."/>
            <person name="Mereny Z."/>
            <person name="Hegedus B."/>
            <person name="Baldrian P."/>
            <person name="Stursova M."/>
            <person name="Weitz H."/>
            <person name="Taylor A."/>
            <person name="Grigoriev I.V."/>
            <person name="Nagy L.G."/>
            <person name="Martin F."/>
            <person name="Kauserud H."/>
        </authorList>
    </citation>
    <scope>NUCLEOTIDE SEQUENCE</scope>
    <source>
        <strain evidence="3">CBHHK182m</strain>
    </source>
</reference>
<dbReference type="Gene3D" id="1.20.1280.50">
    <property type="match status" value="1"/>
</dbReference>
<dbReference type="SUPFAM" id="SSF52047">
    <property type="entry name" value="RNI-like"/>
    <property type="match status" value="1"/>
</dbReference>
<evidence type="ECO:0000313" key="3">
    <source>
        <dbReference type="EMBL" id="KAJ7750815.1"/>
    </source>
</evidence>
<dbReference type="AlphaFoldDB" id="A0AAD7N9D8"/>
<evidence type="ECO:0000313" key="4">
    <source>
        <dbReference type="Proteomes" id="UP001215598"/>
    </source>
</evidence>
<feature type="coiled-coil region" evidence="1">
    <location>
        <begin position="44"/>
        <end position="78"/>
    </location>
</feature>